<feature type="compositionally biased region" description="Basic and acidic residues" evidence="1">
    <location>
        <begin position="313"/>
        <end position="325"/>
    </location>
</feature>
<evidence type="ECO:0000256" key="1">
    <source>
        <dbReference type="SAM" id="MobiDB-lite"/>
    </source>
</evidence>
<feature type="region of interest" description="Disordered" evidence="1">
    <location>
        <begin position="282"/>
        <end position="326"/>
    </location>
</feature>
<organism evidence="2">
    <name type="scientific">Fagus sylvatica</name>
    <name type="common">Beechnut</name>
    <dbReference type="NCBI Taxonomy" id="28930"/>
    <lineage>
        <taxon>Eukaryota</taxon>
        <taxon>Viridiplantae</taxon>
        <taxon>Streptophyta</taxon>
        <taxon>Embryophyta</taxon>
        <taxon>Tracheophyta</taxon>
        <taxon>Spermatophyta</taxon>
        <taxon>Magnoliopsida</taxon>
        <taxon>eudicotyledons</taxon>
        <taxon>Gunneridae</taxon>
        <taxon>Pentapetalae</taxon>
        <taxon>rosids</taxon>
        <taxon>fabids</taxon>
        <taxon>Fagales</taxon>
        <taxon>Fagaceae</taxon>
        <taxon>Fagus</taxon>
    </lineage>
</organism>
<reference evidence="2" key="1">
    <citation type="submission" date="2018-02" db="EMBL/GenBank/DDBJ databases">
        <authorList>
            <person name="Cohen D.B."/>
            <person name="Kent A.D."/>
        </authorList>
    </citation>
    <scope>NUCLEOTIDE SEQUENCE</scope>
</reference>
<dbReference type="AlphaFoldDB" id="A0A2N9ITB3"/>
<sequence>MAPRAEATGVFLVRLRAVFRSGFRLDPDKFLAIREFHVVHDVSFFPMCPGSQINLLRVRKTLCASVATSVGKFRKFQQQPYFVGLFSRAWPCTEASLGSQDMILRTEAVGMFLMPRVLATTLSFLVRFRPVKYGIEALDILYTLVKGWWTLVGLETARSNLGQTLVNPSQTWSTLVKLGQTLGNVSRTFFLGVFDADQPSSDQTGLVRALPRFACRHPRKSRVYDLAVIENTRTNSLDQDQIGGGEPLDTMVAPTIVVMNFSIEKKVCVFLPHAGTYVQPRSIDDMTQPITKKRGPTKNDDDDASTTPKKKHDSKEHHEEERDPDVIVVGDNFKPRVLNSRCALDRVRRLFAKFDEAKKETIRYLGFASWLNTSHSVLLTLEQVGCILGLCTSGPLITYEEELKDIKLLCEKHGFHGIETVMLGSLECALGAKDGVVDAGFKKKLVLFILATVFYPKTSLNIHMGYLHVVKDIDRVSGYNWALFVFNKLQDVVIVYKLHSNKTYICGCIYFLQIRKSGGLLVCTSVVITSTHSAKYVNKAKG</sequence>
<gene>
    <name evidence="2" type="ORF">FSB_LOCUS55275</name>
</gene>
<proteinExistence type="predicted"/>
<protein>
    <recommendedName>
        <fullName evidence="3">Aminotransferase-like plant mobile domain-containing protein</fullName>
    </recommendedName>
</protein>
<evidence type="ECO:0000313" key="2">
    <source>
        <dbReference type="EMBL" id="SPD27393.1"/>
    </source>
</evidence>
<accession>A0A2N9ITB3</accession>
<evidence type="ECO:0008006" key="3">
    <source>
        <dbReference type="Google" id="ProtNLM"/>
    </source>
</evidence>
<dbReference type="EMBL" id="OIVN01006191">
    <property type="protein sequence ID" value="SPD27393.1"/>
    <property type="molecule type" value="Genomic_DNA"/>
</dbReference>
<dbReference type="PANTHER" id="PTHR34835">
    <property type="entry name" value="OS07G0283600 PROTEIN-RELATED"/>
    <property type="match status" value="1"/>
</dbReference>
<name>A0A2N9ITB3_FAGSY</name>